<sequence length="77" mass="8746">MISQSSNTKAPPFKVHVLVVDDDPTSFQIVYEMLISLEYEGAVPKRILEVMDVPGLTRENIASHLQVCNLWHNFSFV</sequence>
<evidence type="ECO:0000256" key="1">
    <source>
        <dbReference type="ARBA" id="ARBA00004123"/>
    </source>
</evidence>
<dbReference type="EMBL" id="JARAOO010000007">
    <property type="protein sequence ID" value="KAJ7961829.1"/>
    <property type="molecule type" value="Genomic_DNA"/>
</dbReference>
<accession>A0AAD7PP12</accession>
<keyword evidence="6" id="KW-1185">Reference proteome</keyword>
<comment type="caution">
    <text evidence="5">The sequence shown here is derived from an EMBL/GenBank/DDBJ whole genome shotgun (WGS) entry which is preliminary data.</text>
</comment>
<reference evidence="5" key="1">
    <citation type="journal article" date="2023" name="Science">
        <title>Elucidation of the pathway for biosynthesis of saponin adjuvants from the soapbark tree.</title>
        <authorList>
            <person name="Reed J."/>
            <person name="Orme A."/>
            <person name="El-Demerdash A."/>
            <person name="Owen C."/>
            <person name="Martin L.B.B."/>
            <person name="Misra R.C."/>
            <person name="Kikuchi S."/>
            <person name="Rejzek M."/>
            <person name="Martin A.C."/>
            <person name="Harkess A."/>
            <person name="Leebens-Mack J."/>
            <person name="Louveau T."/>
            <person name="Stephenson M.J."/>
            <person name="Osbourn A."/>
        </authorList>
    </citation>
    <scope>NUCLEOTIDE SEQUENCE</scope>
    <source>
        <strain evidence="5">S10</strain>
    </source>
</reference>
<evidence type="ECO:0000256" key="3">
    <source>
        <dbReference type="ARBA" id="ARBA00023163"/>
    </source>
</evidence>
<evidence type="ECO:0000313" key="6">
    <source>
        <dbReference type="Proteomes" id="UP001163823"/>
    </source>
</evidence>
<dbReference type="GO" id="GO:0005634">
    <property type="term" value="C:nucleus"/>
    <property type="evidence" value="ECO:0007669"/>
    <property type="project" value="UniProtKB-SubCell"/>
</dbReference>
<name>A0AAD7PP12_QUISA</name>
<dbReference type="KEGG" id="qsa:O6P43_017131"/>
<keyword evidence="3" id="KW-0804">Transcription</keyword>
<evidence type="ECO:0000256" key="2">
    <source>
        <dbReference type="ARBA" id="ARBA00023015"/>
    </source>
</evidence>
<dbReference type="Gene3D" id="1.10.10.60">
    <property type="entry name" value="Homeodomain-like"/>
    <property type="match status" value="1"/>
</dbReference>
<dbReference type="InterPro" id="IPR006447">
    <property type="entry name" value="Myb_dom_plants"/>
</dbReference>
<dbReference type="PANTHER" id="PTHR31442">
    <property type="entry name" value="HOMEODOMAIN-LIKE SUPERFAMILY PROTEIN-RELATED"/>
    <property type="match status" value="1"/>
</dbReference>
<evidence type="ECO:0000313" key="5">
    <source>
        <dbReference type="EMBL" id="KAJ7961829.1"/>
    </source>
</evidence>
<protein>
    <submittedName>
        <fullName evidence="5">Two-component response regulator like</fullName>
    </submittedName>
</protein>
<keyword evidence="2" id="KW-0805">Transcription regulation</keyword>
<evidence type="ECO:0000256" key="4">
    <source>
        <dbReference type="ARBA" id="ARBA00023242"/>
    </source>
</evidence>
<dbReference type="InterPro" id="IPR009057">
    <property type="entry name" value="Homeodomain-like_sf"/>
</dbReference>
<dbReference type="InterPro" id="IPR044841">
    <property type="entry name" value="LUX/BOA-like"/>
</dbReference>
<proteinExistence type="predicted"/>
<dbReference type="GO" id="GO:0003700">
    <property type="term" value="F:DNA-binding transcription factor activity"/>
    <property type="evidence" value="ECO:0007669"/>
    <property type="project" value="InterPro"/>
</dbReference>
<organism evidence="5 6">
    <name type="scientific">Quillaja saponaria</name>
    <name type="common">Soap bark tree</name>
    <dbReference type="NCBI Taxonomy" id="32244"/>
    <lineage>
        <taxon>Eukaryota</taxon>
        <taxon>Viridiplantae</taxon>
        <taxon>Streptophyta</taxon>
        <taxon>Embryophyta</taxon>
        <taxon>Tracheophyta</taxon>
        <taxon>Spermatophyta</taxon>
        <taxon>Magnoliopsida</taxon>
        <taxon>eudicotyledons</taxon>
        <taxon>Gunneridae</taxon>
        <taxon>Pentapetalae</taxon>
        <taxon>rosids</taxon>
        <taxon>fabids</taxon>
        <taxon>Fabales</taxon>
        <taxon>Quillajaceae</taxon>
        <taxon>Quillaja</taxon>
    </lineage>
</organism>
<dbReference type="PANTHER" id="PTHR31442:SF40">
    <property type="entry name" value="HOMEODOMAIN-LIKE SUPERFAMILY PROTEIN"/>
    <property type="match status" value="1"/>
</dbReference>
<dbReference type="AlphaFoldDB" id="A0AAD7PP12"/>
<dbReference type="GO" id="GO:0003677">
    <property type="term" value="F:DNA binding"/>
    <property type="evidence" value="ECO:0007669"/>
    <property type="project" value="InterPro"/>
</dbReference>
<dbReference type="Proteomes" id="UP001163823">
    <property type="component" value="Chromosome 7"/>
</dbReference>
<keyword evidence="4" id="KW-0539">Nucleus</keyword>
<gene>
    <name evidence="5" type="ORF">O6P43_017131</name>
</gene>
<dbReference type="SUPFAM" id="SSF46689">
    <property type="entry name" value="Homeodomain-like"/>
    <property type="match status" value="1"/>
</dbReference>
<comment type="subcellular location">
    <subcellularLocation>
        <location evidence="1">Nucleus</location>
    </subcellularLocation>
</comment>
<dbReference type="NCBIfam" id="TIGR01557">
    <property type="entry name" value="myb_SHAQKYF"/>
    <property type="match status" value="1"/>
</dbReference>